<gene>
    <name evidence="7" type="ORF">AQJ91_27140</name>
</gene>
<reference evidence="7 8" key="1">
    <citation type="submission" date="2015-10" db="EMBL/GenBank/DDBJ databases">
        <title>Draft genome sequence of Streptomyces sp. RV15, isolated from a marine sponge.</title>
        <authorList>
            <person name="Ruckert C."/>
            <person name="Abdelmohsen U.R."/>
            <person name="Winkler A."/>
            <person name="Hentschel U."/>
            <person name="Kalinowski J."/>
            <person name="Kampfer P."/>
            <person name="Glaeser S."/>
        </authorList>
    </citation>
    <scope>NUCLEOTIDE SEQUENCE [LARGE SCALE GENOMIC DNA]</scope>
    <source>
        <strain evidence="7 8">RV15</strain>
    </source>
</reference>
<sequence>MAMLLTMDSAAATGTRKPQNRRGSYAVGQVRRERILNAALLEFAERGYRGTSMARIAERCEISETGLRHHFGTKDELLVEILRERDRIENERRESEGSPQGVAGLEDTVRIVDHNSRTTELTRLFTVLTGEAVTDGHPAAPWAVRRYRDLRRTTADSLRGGVASGELRPDIDADRIARQVIAVMDGLQLQWLLDPESIDMAADFRAYIDDLVDSLRTR</sequence>
<dbReference type="PRINTS" id="PR00455">
    <property type="entry name" value="HTHTETR"/>
</dbReference>
<name>A0A101UWB9_9ACTN</name>
<dbReference type="PANTHER" id="PTHR30055:SF226">
    <property type="entry name" value="HTH-TYPE TRANSCRIPTIONAL REGULATOR PKSA"/>
    <property type="match status" value="1"/>
</dbReference>
<dbReference type="PANTHER" id="PTHR30055">
    <property type="entry name" value="HTH-TYPE TRANSCRIPTIONAL REGULATOR RUTR"/>
    <property type="match status" value="1"/>
</dbReference>
<dbReference type="Proteomes" id="UP000053260">
    <property type="component" value="Unassembled WGS sequence"/>
</dbReference>
<dbReference type="InterPro" id="IPR023772">
    <property type="entry name" value="DNA-bd_HTH_TetR-type_CS"/>
</dbReference>
<proteinExistence type="predicted"/>
<dbReference type="GO" id="GO:0003700">
    <property type="term" value="F:DNA-binding transcription factor activity"/>
    <property type="evidence" value="ECO:0007669"/>
    <property type="project" value="TreeGrafter"/>
</dbReference>
<dbReference type="InterPro" id="IPR050109">
    <property type="entry name" value="HTH-type_TetR-like_transc_reg"/>
</dbReference>
<dbReference type="PROSITE" id="PS50977">
    <property type="entry name" value="HTH_TETR_2"/>
    <property type="match status" value="1"/>
</dbReference>
<dbReference type="PROSITE" id="PS01081">
    <property type="entry name" value="HTH_TETR_1"/>
    <property type="match status" value="1"/>
</dbReference>
<dbReference type="Gene3D" id="1.10.357.10">
    <property type="entry name" value="Tetracycline Repressor, domain 2"/>
    <property type="match status" value="1"/>
</dbReference>
<dbReference type="SUPFAM" id="SSF46689">
    <property type="entry name" value="Homeodomain-like"/>
    <property type="match status" value="1"/>
</dbReference>
<feature type="DNA-binding region" description="H-T-H motif" evidence="5">
    <location>
        <begin position="52"/>
        <end position="71"/>
    </location>
</feature>
<feature type="domain" description="HTH tetR-type" evidence="6">
    <location>
        <begin position="29"/>
        <end position="89"/>
    </location>
</feature>
<organism evidence="7 8">
    <name type="scientific">Streptomyces dysideae</name>
    <dbReference type="NCBI Taxonomy" id="909626"/>
    <lineage>
        <taxon>Bacteria</taxon>
        <taxon>Bacillati</taxon>
        <taxon>Actinomycetota</taxon>
        <taxon>Actinomycetes</taxon>
        <taxon>Kitasatosporales</taxon>
        <taxon>Streptomycetaceae</taxon>
        <taxon>Streptomyces</taxon>
    </lineage>
</organism>
<evidence type="ECO:0000313" key="8">
    <source>
        <dbReference type="Proteomes" id="UP000053260"/>
    </source>
</evidence>
<evidence type="ECO:0000256" key="5">
    <source>
        <dbReference type="PROSITE-ProRule" id="PRU00335"/>
    </source>
</evidence>
<evidence type="ECO:0000256" key="3">
    <source>
        <dbReference type="ARBA" id="ARBA00023125"/>
    </source>
</evidence>
<evidence type="ECO:0000256" key="1">
    <source>
        <dbReference type="ARBA" id="ARBA00022491"/>
    </source>
</evidence>
<evidence type="ECO:0000259" key="6">
    <source>
        <dbReference type="PROSITE" id="PS50977"/>
    </source>
</evidence>
<dbReference type="InterPro" id="IPR001647">
    <property type="entry name" value="HTH_TetR"/>
</dbReference>
<keyword evidence="4" id="KW-0804">Transcription</keyword>
<dbReference type="AlphaFoldDB" id="A0A101UWB9"/>
<keyword evidence="8" id="KW-1185">Reference proteome</keyword>
<dbReference type="Pfam" id="PF00440">
    <property type="entry name" value="TetR_N"/>
    <property type="match status" value="1"/>
</dbReference>
<dbReference type="SUPFAM" id="SSF48498">
    <property type="entry name" value="Tetracyclin repressor-like, C-terminal domain"/>
    <property type="match status" value="1"/>
</dbReference>
<dbReference type="InterPro" id="IPR009057">
    <property type="entry name" value="Homeodomain-like_sf"/>
</dbReference>
<dbReference type="InterPro" id="IPR036271">
    <property type="entry name" value="Tet_transcr_reg_TetR-rel_C_sf"/>
</dbReference>
<keyword evidence="1" id="KW-0678">Repressor</keyword>
<dbReference type="GO" id="GO:0000976">
    <property type="term" value="F:transcription cis-regulatory region binding"/>
    <property type="evidence" value="ECO:0007669"/>
    <property type="project" value="TreeGrafter"/>
</dbReference>
<evidence type="ECO:0000313" key="7">
    <source>
        <dbReference type="EMBL" id="KUO18074.1"/>
    </source>
</evidence>
<evidence type="ECO:0000256" key="2">
    <source>
        <dbReference type="ARBA" id="ARBA00023015"/>
    </source>
</evidence>
<dbReference type="EMBL" id="LMXB01000068">
    <property type="protein sequence ID" value="KUO18074.1"/>
    <property type="molecule type" value="Genomic_DNA"/>
</dbReference>
<evidence type="ECO:0000256" key="4">
    <source>
        <dbReference type="ARBA" id="ARBA00023163"/>
    </source>
</evidence>
<keyword evidence="3 5" id="KW-0238">DNA-binding</keyword>
<accession>A0A101UWB9</accession>
<dbReference type="InterPro" id="IPR039538">
    <property type="entry name" value="BetI_C"/>
</dbReference>
<comment type="caution">
    <text evidence="7">The sequence shown here is derived from an EMBL/GenBank/DDBJ whole genome shotgun (WGS) entry which is preliminary data.</text>
</comment>
<keyword evidence="2" id="KW-0805">Transcription regulation</keyword>
<protein>
    <recommendedName>
        <fullName evidence="6">HTH tetR-type domain-containing protein</fullName>
    </recommendedName>
</protein>
<dbReference type="Pfam" id="PF13977">
    <property type="entry name" value="TetR_C_6"/>
    <property type="match status" value="1"/>
</dbReference>